<protein>
    <submittedName>
        <fullName evidence="1">Uncharacterized protein</fullName>
    </submittedName>
</protein>
<sequence length="87" mass="10111">MEELFFATGESEEQLESWAIGNCAETNPWTHLILWRSDLQLKSCSIHVKERDFIPLCGASNKDYIYLCKEVRRFIHAVLNTCNIDAF</sequence>
<evidence type="ECO:0000313" key="1">
    <source>
        <dbReference type="EMBL" id="GES83319.1"/>
    </source>
</evidence>
<accession>A0A8H3L9Y6</accession>
<proteinExistence type="predicted"/>
<dbReference type="EMBL" id="BLAL01000068">
    <property type="protein sequence ID" value="GES83319.1"/>
    <property type="molecule type" value="Genomic_DNA"/>
</dbReference>
<reference evidence="1" key="1">
    <citation type="submission" date="2019-10" db="EMBL/GenBank/DDBJ databases">
        <title>Conservation and host-specific expression of non-tandemly repeated heterogenous ribosome RNA gene in arbuscular mycorrhizal fungi.</title>
        <authorList>
            <person name="Maeda T."/>
            <person name="Kobayashi Y."/>
            <person name="Nakagawa T."/>
            <person name="Ezawa T."/>
            <person name="Yamaguchi K."/>
            <person name="Bino T."/>
            <person name="Nishimoto Y."/>
            <person name="Shigenobu S."/>
            <person name="Kawaguchi M."/>
        </authorList>
    </citation>
    <scope>NUCLEOTIDE SEQUENCE</scope>
    <source>
        <strain evidence="1">HR1</strain>
    </source>
</reference>
<gene>
    <name evidence="1" type="ORF">RCL2_001047800</name>
</gene>
<organism evidence="1 2">
    <name type="scientific">Rhizophagus clarus</name>
    <dbReference type="NCBI Taxonomy" id="94130"/>
    <lineage>
        <taxon>Eukaryota</taxon>
        <taxon>Fungi</taxon>
        <taxon>Fungi incertae sedis</taxon>
        <taxon>Mucoromycota</taxon>
        <taxon>Glomeromycotina</taxon>
        <taxon>Glomeromycetes</taxon>
        <taxon>Glomerales</taxon>
        <taxon>Glomeraceae</taxon>
        <taxon>Rhizophagus</taxon>
    </lineage>
</organism>
<comment type="caution">
    <text evidence="1">The sequence shown here is derived from an EMBL/GenBank/DDBJ whole genome shotgun (WGS) entry which is preliminary data.</text>
</comment>
<evidence type="ECO:0000313" key="2">
    <source>
        <dbReference type="Proteomes" id="UP000615446"/>
    </source>
</evidence>
<name>A0A8H3L9Y6_9GLOM</name>
<dbReference type="Proteomes" id="UP000615446">
    <property type="component" value="Unassembled WGS sequence"/>
</dbReference>
<dbReference type="AlphaFoldDB" id="A0A8H3L9Y6"/>